<dbReference type="EMBL" id="AAXG02000047">
    <property type="protein sequence ID" value="EDM97846.1"/>
    <property type="molecule type" value="Genomic_DNA"/>
</dbReference>
<reference evidence="1 2" key="2">
    <citation type="submission" date="2007-06" db="EMBL/GenBank/DDBJ databases">
        <title>Draft genome sequence of Pseudoflavonifractor capillosus ATCC 29799.</title>
        <authorList>
            <person name="Sudarsanam P."/>
            <person name="Ley R."/>
            <person name="Guruge J."/>
            <person name="Turnbaugh P.J."/>
            <person name="Mahowald M."/>
            <person name="Liep D."/>
            <person name="Gordon J."/>
        </authorList>
    </citation>
    <scope>NUCLEOTIDE SEQUENCE [LARGE SCALE GENOMIC DNA]</scope>
    <source>
        <strain evidence="1 2">ATCC 29799</strain>
    </source>
</reference>
<comment type="caution">
    <text evidence="1">The sequence shown here is derived from an EMBL/GenBank/DDBJ whole genome shotgun (WGS) entry which is preliminary data.</text>
</comment>
<evidence type="ECO:0000313" key="1">
    <source>
        <dbReference type="EMBL" id="EDM97846.1"/>
    </source>
</evidence>
<protein>
    <submittedName>
        <fullName evidence="1">Uncharacterized protein</fullName>
    </submittedName>
</protein>
<proteinExistence type="predicted"/>
<name>A6P1F4_9FIRM</name>
<evidence type="ECO:0000313" key="2">
    <source>
        <dbReference type="Proteomes" id="UP000003639"/>
    </source>
</evidence>
<dbReference type="AlphaFoldDB" id="A6P1F4"/>
<keyword evidence="2" id="KW-1185">Reference proteome</keyword>
<gene>
    <name evidence="1" type="ORF">BACCAP_04321</name>
</gene>
<accession>A6P1F4</accession>
<dbReference type="Proteomes" id="UP000003639">
    <property type="component" value="Unassembled WGS sequence"/>
</dbReference>
<sequence>MIGTLQYQGFAGLRKIKRPITLRKTPSGKAAGRRFCVTGEAGGGKNQKKQV</sequence>
<reference evidence="1 2" key="1">
    <citation type="submission" date="2007-04" db="EMBL/GenBank/DDBJ databases">
        <authorList>
            <person name="Fulton L."/>
            <person name="Clifton S."/>
            <person name="Fulton B."/>
            <person name="Xu J."/>
            <person name="Minx P."/>
            <person name="Pepin K.H."/>
            <person name="Johnson M."/>
            <person name="Thiruvilangam P."/>
            <person name="Bhonagiri V."/>
            <person name="Nash W.E."/>
            <person name="Mardis E.R."/>
            <person name="Wilson R.K."/>
        </authorList>
    </citation>
    <scope>NUCLEOTIDE SEQUENCE [LARGE SCALE GENOMIC DNA]</scope>
    <source>
        <strain evidence="1 2">ATCC 29799</strain>
    </source>
</reference>
<organism evidence="1 2">
    <name type="scientific">Pseudoflavonifractor capillosus ATCC 29799</name>
    <dbReference type="NCBI Taxonomy" id="411467"/>
    <lineage>
        <taxon>Bacteria</taxon>
        <taxon>Bacillati</taxon>
        <taxon>Bacillota</taxon>
        <taxon>Clostridia</taxon>
        <taxon>Eubacteriales</taxon>
        <taxon>Oscillospiraceae</taxon>
        <taxon>Pseudoflavonifractor</taxon>
    </lineage>
</organism>